<feature type="region of interest" description="Disordered" evidence="1">
    <location>
        <begin position="235"/>
        <end position="279"/>
    </location>
</feature>
<feature type="domain" description="FAM194 C-terminal" evidence="2">
    <location>
        <begin position="418"/>
        <end position="585"/>
    </location>
</feature>
<dbReference type="EMBL" id="JAWDGP010004062">
    <property type="protein sequence ID" value="KAK3768350.1"/>
    <property type="molecule type" value="Genomic_DNA"/>
</dbReference>
<dbReference type="PANTHER" id="PTHR23093">
    <property type="entry name" value="SIMILAR TO CHROMOSOME 3 OPEN READING FRAME 20"/>
    <property type="match status" value="1"/>
</dbReference>
<proteinExistence type="predicted"/>
<gene>
    <name evidence="3" type="ORF">RRG08_031140</name>
</gene>
<evidence type="ECO:0000259" key="2">
    <source>
        <dbReference type="Pfam" id="PF14977"/>
    </source>
</evidence>
<accession>A0AAE0ZFH0</accession>
<dbReference type="PANTHER" id="PTHR23093:SF16">
    <property type="entry name" value="FAM194 C-TERMINAL DOMAIN-CONTAINING PROTEIN"/>
    <property type="match status" value="1"/>
</dbReference>
<organism evidence="3 4">
    <name type="scientific">Elysia crispata</name>
    <name type="common">lettuce slug</name>
    <dbReference type="NCBI Taxonomy" id="231223"/>
    <lineage>
        <taxon>Eukaryota</taxon>
        <taxon>Metazoa</taxon>
        <taxon>Spiralia</taxon>
        <taxon>Lophotrochozoa</taxon>
        <taxon>Mollusca</taxon>
        <taxon>Gastropoda</taxon>
        <taxon>Heterobranchia</taxon>
        <taxon>Euthyneura</taxon>
        <taxon>Panpulmonata</taxon>
        <taxon>Sacoglossa</taxon>
        <taxon>Placobranchoidea</taxon>
        <taxon>Plakobranchidae</taxon>
        <taxon>Elysia</taxon>
    </lineage>
</organism>
<evidence type="ECO:0000313" key="4">
    <source>
        <dbReference type="Proteomes" id="UP001283361"/>
    </source>
</evidence>
<evidence type="ECO:0000256" key="1">
    <source>
        <dbReference type="SAM" id="MobiDB-lite"/>
    </source>
</evidence>
<reference evidence="3" key="1">
    <citation type="journal article" date="2023" name="G3 (Bethesda)">
        <title>A reference genome for the long-term kleptoplast-retaining sea slug Elysia crispata morphotype clarki.</title>
        <authorList>
            <person name="Eastman K.E."/>
            <person name="Pendleton A.L."/>
            <person name="Shaikh M.A."/>
            <person name="Suttiyut T."/>
            <person name="Ogas R."/>
            <person name="Tomko P."/>
            <person name="Gavelis G."/>
            <person name="Widhalm J.R."/>
            <person name="Wisecaver J.H."/>
        </authorList>
    </citation>
    <scope>NUCLEOTIDE SEQUENCE</scope>
    <source>
        <strain evidence="3">ECLA1</strain>
    </source>
</reference>
<dbReference type="InterPro" id="IPR029281">
    <property type="entry name" value="FAM194_C"/>
</dbReference>
<feature type="compositionally biased region" description="Low complexity" evidence="1">
    <location>
        <begin position="774"/>
        <end position="794"/>
    </location>
</feature>
<dbReference type="AlphaFoldDB" id="A0AAE0ZFH0"/>
<protein>
    <recommendedName>
        <fullName evidence="2">FAM194 C-terminal domain-containing protein</fullName>
    </recommendedName>
</protein>
<comment type="caution">
    <text evidence="3">The sequence shown here is derived from an EMBL/GenBank/DDBJ whole genome shotgun (WGS) entry which is preliminary data.</text>
</comment>
<feature type="region of interest" description="Disordered" evidence="1">
    <location>
        <begin position="663"/>
        <end position="797"/>
    </location>
</feature>
<feature type="region of interest" description="Disordered" evidence="1">
    <location>
        <begin position="170"/>
        <end position="213"/>
    </location>
</feature>
<name>A0AAE0ZFH0_9GAST</name>
<dbReference type="Pfam" id="PF14977">
    <property type="entry name" value="FAM194"/>
    <property type="match status" value="1"/>
</dbReference>
<keyword evidence="4" id="KW-1185">Reference proteome</keyword>
<feature type="compositionally biased region" description="Low complexity" evidence="1">
    <location>
        <begin position="187"/>
        <end position="199"/>
    </location>
</feature>
<dbReference type="Proteomes" id="UP001283361">
    <property type="component" value="Unassembled WGS sequence"/>
</dbReference>
<evidence type="ECO:0000313" key="3">
    <source>
        <dbReference type="EMBL" id="KAK3768350.1"/>
    </source>
</evidence>
<sequence length="1153" mass="129131">MDSHYFFYEQTRFRSFPKRFKKMPEDLPDSLKYAHLNPKVAAYLASKEKQKQEEDMFGDGMGKKSLMPEISQAFNAVKNRLDSSLSNDEDSQRYLFEEAKQSAANTLLHLSRVIYFYDNIGTLIPKSLEYQMMSGFSELTSDVQIVSREWQTQAAKEAFLRRLNEVHSDDDQEKVAASVMEDGRSSRGGMSVVSESVKGGPTGGAGGGNKKRLLSKAGAGLPEIVEDSEGLSELGRSNIKRSDSRQSLASRRKSDRYGKQTDAKAPGSTTGRSPAQKRGYHDDFMSAFTETPSDNRSTAMANPSYYMSVITFQLSSKACEEKGWIIQKGKEEELAKEAVLEYCVQRLLQELKLIKDQKTHEAEMGFNTPPVVRYYGDARRETLLKYRKSPTRTSPNTSFKEGKPRIPNMYDDHNEGRQLMITTHIDGTTVAYYPSGRTAVVTAAAGFGRPGFYTIVYDDDPDMRMLATFTPSGRGVCYHMNGNIRFLSTLKGGHLANKNGRVIRQWRWPQAQVKLTTPVQFQMNPNLVFRCVSENYIVVVLTCQKESTRFFVCAAPGANDQQRVEETDQLLTAFTFSSKAAKDLLRLFAPKSKGKSKRKKEKMTKQLAEIVKSVDTQDKLIYDLECDRELARLQRKARNLVDDWLEHYRVTIGLKSPMLIQLSESPHTRPRSRGGAYSAKTTVDGRENRRSTLGLTGRETLVDTARVPSAPSRASVLKQARQDASDSEAGSPNRLSSPAVKFDHQMAGDADGQGEEGEDGRPYTSTFSDKLSRFSESSYRSKSASSRTKSAVSRQPTALSLPDKDNILSSTFVNSNNLNLCPVAIRMQMLGEARPSCRCNRHSIPYISDVEYHTYIHVTAPKNQLQIVVVVSSLHPQTHSEMMLGQIYQNQNRNRTRPCLQSGPDMYRILKYDINSAGEGSDHTQPLLLTRHNVVPGMFLIYADGKLLFCDHIFNGYGNATRDFKKQVMKSRLDYIHGFSLPEDFRFSPSKGSHGLRAPWGGEIGGAGVDHYGSSGTLITRSLTDLGSSREDGLADIQGETIRPLSERIGHLRHLRVDFRLPRIVEELRSQPRDLPPIFNIQRSQLGHGALSLLKSGHGRPNQYESIHRGVGSYGNKKRVIGVSKLGPLRGRLGRSNTTLQTISLRNNDLTYV</sequence>